<dbReference type="InterPro" id="IPR019747">
    <property type="entry name" value="FERM_CS"/>
</dbReference>
<feature type="compositionally biased region" description="Basic and acidic residues" evidence="12">
    <location>
        <begin position="807"/>
        <end position="820"/>
    </location>
</feature>
<dbReference type="PROSITE" id="PS00661">
    <property type="entry name" value="FERM_2"/>
    <property type="match status" value="1"/>
</dbReference>
<feature type="region of interest" description="Disordered" evidence="12">
    <location>
        <begin position="1"/>
        <end position="201"/>
    </location>
</feature>
<feature type="compositionally biased region" description="Acidic residues" evidence="12">
    <location>
        <begin position="794"/>
        <end position="806"/>
    </location>
</feature>
<dbReference type="FunFam" id="2.30.29.30:FF:000001">
    <property type="entry name" value="Erythrocyte membrane protein band 4.1"/>
    <property type="match status" value="1"/>
</dbReference>
<evidence type="ECO:0000256" key="9">
    <source>
        <dbReference type="ARBA" id="ARBA00032586"/>
    </source>
</evidence>
<feature type="compositionally biased region" description="Basic and acidic residues" evidence="12">
    <location>
        <begin position="10"/>
        <end position="31"/>
    </location>
</feature>
<evidence type="ECO:0000259" key="13">
    <source>
        <dbReference type="PROSITE" id="PS50057"/>
    </source>
</evidence>
<gene>
    <name evidence="15" type="primary">EPB41L2</name>
</gene>
<dbReference type="InterPro" id="IPR018979">
    <property type="entry name" value="FERM_N"/>
</dbReference>
<keyword evidence="3" id="KW-0963">Cytoplasm</keyword>
<dbReference type="GO" id="GO:0005938">
    <property type="term" value="C:cell cortex"/>
    <property type="evidence" value="ECO:0007669"/>
    <property type="project" value="UniProtKB-SubCell"/>
</dbReference>
<reference evidence="15" key="1">
    <citation type="submission" date="2025-08" db="UniProtKB">
        <authorList>
            <consortium name="RefSeq"/>
        </authorList>
    </citation>
    <scope>IDENTIFICATION</scope>
    <source>
        <tissue evidence="15">Brain</tissue>
    </source>
</reference>
<feature type="region of interest" description="Disordered" evidence="12">
    <location>
        <begin position="698"/>
        <end position="832"/>
    </location>
</feature>
<dbReference type="Gene3D" id="2.30.29.30">
    <property type="entry name" value="Pleckstrin-homology domain (PH domain)/Phosphotyrosine-binding domain (PTB)"/>
    <property type="match status" value="1"/>
</dbReference>
<feature type="compositionally biased region" description="Low complexity" evidence="12">
    <location>
        <begin position="758"/>
        <end position="770"/>
    </location>
</feature>
<dbReference type="PROSITE" id="PS50057">
    <property type="entry name" value="FERM_3"/>
    <property type="match status" value="1"/>
</dbReference>
<dbReference type="GO" id="GO:0005198">
    <property type="term" value="F:structural molecule activity"/>
    <property type="evidence" value="ECO:0007669"/>
    <property type="project" value="InterPro"/>
</dbReference>
<dbReference type="InterPro" id="IPR035963">
    <property type="entry name" value="FERM_2"/>
</dbReference>
<dbReference type="InterPro" id="IPR011993">
    <property type="entry name" value="PH-like_dom_sf"/>
</dbReference>
<dbReference type="SUPFAM" id="SSF47031">
    <property type="entry name" value="Second domain of FERM"/>
    <property type="match status" value="1"/>
</dbReference>
<dbReference type="CDD" id="cd17202">
    <property type="entry name" value="FERM_F1_EPB41L2"/>
    <property type="match status" value="1"/>
</dbReference>
<dbReference type="Pfam" id="PF00373">
    <property type="entry name" value="FERM_M"/>
    <property type="match status" value="1"/>
</dbReference>
<evidence type="ECO:0000256" key="8">
    <source>
        <dbReference type="ARBA" id="ARBA00030419"/>
    </source>
</evidence>
<dbReference type="PROSITE" id="PS00660">
    <property type="entry name" value="FERM_1"/>
    <property type="match status" value="1"/>
</dbReference>
<dbReference type="InterPro" id="IPR000798">
    <property type="entry name" value="Ez/rad/moesin-like"/>
</dbReference>
<dbReference type="GO" id="GO:0030866">
    <property type="term" value="P:cortical actin cytoskeleton organization"/>
    <property type="evidence" value="ECO:0007669"/>
    <property type="project" value="InterPro"/>
</dbReference>
<comment type="subcellular location">
    <subcellularLocation>
        <location evidence="2">Cytoplasm</location>
        <location evidence="2">Cell cortex</location>
    </subcellularLocation>
    <subcellularLocation>
        <location evidence="1">Cytoplasm</location>
        <location evidence="1">Cytoskeleton</location>
    </subcellularLocation>
</comment>
<keyword evidence="6" id="KW-0206">Cytoskeleton</keyword>
<feature type="compositionally biased region" description="Basic and acidic residues" evidence="12">
    <location>
        <begin position="698"/>
        <end position="736"/>
    </location>
</feature>
<comment type="function">
    <text evidence="10">Protein 4.1 is a major structural element of the erythrocyte membrane skeleton. It plays a key role in regulating membrane physical properties of mechanical stability and deformability by stabilizing spectrin-actin interaction. Recruits DLG1 to membranes. Required for dynein-dynactin complex and NUMA1 recruitment at the mitotic cell cortex during anaphase.</text>
</comment>
<dbReference type="CDD" id="cd14473">
    <property type="entry name" value="FERM_B-lobe"/>
    <property type="match status" value="1"/>
</dbReference>
<dbReference type="SUPFAM" id="SSF54236">
    <property type="entry name" value="Ubiquitin-like"/>
    <property type="match status" value="1"/>
</dbReference>
<evidence type="ECO:0000313" key="15">
    <source>
        <dbReference type="RefSeq" id="XP_012919168.1"/>
    </source>
</evidence>
<dbReference type="FunFam" id="3.10.20.90:FF:000002">
    <property type="entry name" value="Erythrocyte protein band 4.1-like 3"/>
    <property type="match status" value="1"/>
</dbReference>
<dbReference type="PRINTS" id="PR00661">
    <property type="entry name" value="ERMFAMILY"/>
</dbReference>
<evidence type="ECO:0000256" key="12">
    <source>
        <dbReference type="SAM" id="MobiDB-lite"/>
    </source>
</evidence>
<evidence type="ECO:0000256" key="6">
    <source>
        <dbReference type="ARBA" id="ARBA00023212"/>
    </source>
</evidence>
<dbReference type="PRINTS" id="PR00935">
    <property type="entry name" value="BAND41"/>
</dbReference>
<evidence type="ECO:0000256" key="11">
    <source>
        <dbReference type="ARBA" id="ARBA00078357"/>
    </source>
</evidence>
<keyword evidence="14" id="KW-1185">Reference proteome</keyword>
<dbReference type="InterPro" id="IPR008379">
    <property type="entry name" value="Band_4.1_C"/>
</dbReference>
<sequence>MTTEVGSASEVKKESEPLGADATKEKPKEVAENQQNQSSDPEEEKRSQSSPTAESQSSSRRQKKERDPSESRGISRFIPPWLKKQKSYTLVAAKDGGDKKEPAQAAVEEVLDQEESLPEGERQAKGDVEETSQRKQQEVKVDVKEEKPSVSRAEAQPAGEVRKEREEKVKEMQEDKSEEAAKRETKEVQTNELKAEKSSQKASKKTKAVQCKVILLDGTEYSCDLEKRAKGQVLFDKVCEHLNLLEKDYFGLLFQESPEQKNWLDPAKEIKRQLRNLPWLFTFNVKFYPPDPSQLTEDLTRYFLCLQLRQDIASGRLPCSFVTHALLGSYTLQAELGDYDPEEHGSSDLSDFQFAPTQTKELEEKVAELHKTHRGLSPAQADSQFLENAKRLSMYGVDLHHAKDSEGVDIKLGVCANGLLIYKDRLRINRFAWPKILKISYKRSNFYIKVRPAELEQFESTIGFKLPNHRAAKRLWKVCVEHHTFYRLVSPEQPPKAKFLTLGSKFRYSGRTQAQTRQASTLIDRPAPHFERTSSKRVSRSLDGAPVGVMDQSLMKDFPGPAGEVSAYGPRVVSTAVVQDGDGRRDLRSPTKVPHVQFIEGKKNSLRVEGDNIYVRHSNLMLEDLDKAQEDILRHQASISELKRNFMESTPEPRPNEWEKRRITPLSLQTQGRKGDHLFKDILSVKEKHQMAATRTVEEKVQEADKSSHETLNVVEEKKQAEVGKDERVITEEMNGKELSPGSGPGEMRKVEPLTQKDSTSLSSESSSSSESEDEDVGEYRPHHRVTEGTIREEQEEEEEEEEVEEEAGRAAKVVEREEAVPEASPVRQAGASVSTVETVTQENVVAPKISAEKSVNEGALKQDMREETEDEQHKVNGEVSHVDIDVLPQIICCSEPPVVKTEMVTISDASQRTEISTKEVPIVQTETKTITYESPQIDGGAGGDSGTLLTAQTITSESVSTTTTTHITKTVKGGISETRIEKRIVITGDADIDHDQALAQAIREAREQHPDMSVTRVVVHKETELEEGEE</sequence>
<protein>
    <recommendedName>
        <fullName evidence="7">Protein 4.1</fullName>
    </recommendedName>
    <alternativeName>
        <fullName evidence="11">4.1R</fullName>
    </alternativeName>
    <alternativeName>
        <fullName evidence="8">Band 4.1</fullName>
    </alternativeName>
    <alternativeName>
        <fullName evidence="9">Erythrocyte membrane protein band 4.1</fullName>
    </alternativeName>
</protein>
<dbReference type="InterPro" id="IPR019749">
    <property type="entry name" value="Band_41_domain"/>
</dbReference>
<feature type="compositionally biased region" description="Acidic residues" evidence="12">
    <location>
        <begin position="109"/>
        <end position="118"/>
    </location>
</feature>
<keyword evidence="4" id="KW-0597">Phosphoprotein</keyword>
<feature type="domain" description="FERM" evidence="13">
    <location>
        <begin position="209"/>
        <end position="490"/>
    </location>
</feature>
<dbReference type="GO" id="GO:0003779">
    <property type="term" value="F:actin binding"/>
    <property type="evidence" value="ECO:0007669"/>
    <property type="project" value="UniProtKB-KW"/>
</dbReference>
<dbReference type="Pfam" id="PF08736">
    <property type="entry name" value="FA"/>
    <property type="match status" value="1"/>
</dbReference>
<dbReference type="CDD" id="cd13184">
    <property type="entry name" value="FERM_C_4_1_family"/>
    <property type="match status" value="1"/>
</dbReference>
<evidence type="ECO:0000256" key="10">
    <source>
        <dbReference type="ARBA" id="ARBA00054563"/>
    </source>
</evidence>
<feature type="compositionally biased region" description="Basic and acidic residues" evidence="12">
    <location>
        <begin position="160"/>
        <end position="199"/>
    </location>
</feature>
<dbReference type="OrthoDB" id="6589456at2759"/>
<dbReference type="GeneID" id="101689651"/>
<dbReference type="SUPFAM" id="SSF50729">
    <property type="entry name" value="PH domain-like"/>
    <property type="match status" value="1"/>
</dbReference>
<dbReference type="SMART" id="SM01196">
    <property type="entry name" value="FERM_C"/>
    <property type="match status" value="1"/>
</dbReference>
<dbReference type="Pfam" id="PF04382">
    <property type="entry name" value="SAB"/>
    <property type="match status" value="1"/>
</dbReference>
<proteinExistence type="predicted"/>
<feature type="compositionally biased region" description="Low complexity" evidence="12">
    <location>
        <begin position="48"/>
        <end position="59"/>
    </location>
</feature>
<dbReference type="GO" id="GO:0005886">
    <property type="term" value="C:plasma membrane"/>
    <property type="evidence" value="ECO:0007669"/>
    <property type="project" value="TreeGrafter"/>
</dbReference>
<dbReference type="FunFam" id="1.20.80.10:FF:000001">
    <property type="entry name" value="Erythrocyte membrane protein band 4.1"/>
    <property type="match status" value="1"/>
</dbReference>
<dbReference type="PANTHER" id="PTHR23280">
    <property type="entry name" value="4.1 G PROTEIN"/>
    <property type="match status" value="1"/>
</dbReference>
<dbReference type="PIRSF" id="PIRSF002304">
    <property type="entry name" value="Membrane_skeletal_4_1"/>
    <property type="match status" value="1"/>
</dbReference>
<keyword evidence="5" id="KW-0009">Actin-binding</keyword>
<dbReference type="GO" id="GO:0031032">
    <property type="term" value="P:actomyosin structure organization"/>
    <property type="evidence" value="ECO:0007669"/>
    <property type="project" value="TreeGrafter"/>
</dbReference>
<dbReference type="InterPro" id="IPR029071">
    <property type="entry name" value="Ubiquitin-like_domsf"/>
</dbReference>
<dbReference type="InterPro" id="IPR000299">
    <property type="entry name" value="FERM_domain"/>
</dbReference>
<accession>A0A8U0P188</accession>
<dbReference type="Proteomes" id="UP000000715">
    <property type="component" value="Unplaced"/>
</dbReference>
<organism evidence="14 15">
    <name type="scientific">Mustela putorius furo</name>
    <name type="common">European domestic ferret</name>
    <name type="synonym">Mustela furo</name>
    <dbReference type="NCBI Taxonomy" id="9669"/>
    <lineage>
        <taxon>Eukaryota</taxon>
        <taxon>Metazoa</taxon>
        <taxon>Chordata</taxon>
        <taxon>Craniata</taxon>
        <taxon>Vertebrata</taxon>
        <taxon>Euteleostomi</taxon>
        <taxon>Mammalia</taxon>
        <taxon>Eutheria</taxon>
        <taxon>Laurasiatheria</taxon>
        <taxon>Carnivora</taxon>
        <taxon>Caniformia</taxon>
        <taxon>Musteloidea</taxon>
        <taxon>Mustelidae</taxon>
        <taxon>Mustelinae</taxon>
        <taxon>Mustela</taxon>
    </lineage>
</organism>
<dbReference type="Pfam" id="PF09379">
    <property type="entry name" value="FERM_N"/>
    <property type="match status" value="1"/>
</dbReference>
<name>A0A8U0P188_MUSPF</name>
<evidence type="ECO:0000256" key="2">
    <source>
        <dbReference type="ARBA" id="ARBA00004544"/>
    </source>
</evidence>
<dbReference type="AlphaFoldDB" id="A0A8U0P188"/>
<dbReference type="InterPro" id="IPR007477">
    <property type="entry name" value="SAB_dom"/>
</dbReference>
<dbReference type="GO" id="GO:0005856">
    <property type="term" value="C:cytoskeleton"/>
    <property type="evidence" value="ECO:0007669"/>
    <property type="project" value="UniProtKB-SubCell"/>
</dbReference>
<dbReference type="InterPro" id="IPR014352">
    <property type="entry name" value="FERM/acyl-CoA-bd_prot_sf"/>
</dbReference>
<feature type="compositionally biased region" description="Basic and acidic residues" evidence="12">
    <location>
        <begin position="778"/>
        <end position="793"/>
    </location>
</feature>
<dbReference type="InterPro" id="IPR018980">
    <property type="entry name" value="FERM_PH-like_C"/>
</dbReference>
<evidence type="ECO:0000313" key="14">
    <source>
        <dbReference type="Proteomes" id="UP000000715"/>
    </source>
</evidence>
<dbReference type="Pfam" id="PF05902">
    <property type="entry name" value="4_1_CTD"/>
    <property type="match status" value="1"/>
</dbReference>
<evidence type="ECO:0000256" key="5">
    <source>
        <dbReference type="ARBA" id="ARBA00023203"/>
    </source>
</evidence>
<dbReference type="InterPro" id="IPR019748">
    <property type="entry name" value="FERM_central"/>
</dbReference>
<dbReference type="Pfam" id="PF09380">
    <property type="entry name" value="FERM_C"/>
    <property type="match status" value="1"/>
</dbReference>
<dbReference type="Gene3D" id="3.10.20.90">
    <property type="entry name" value="Phosphatidylinositol 3-kinase Catalytic Subunit, Chain A, domain 1"/>
    <property type="match status" value="1"/>
</dbReference>
<dbReference type="SMART" id="SM01195">
    <property type="entry name" value="FA"/>
    <property type="match status" value="1"/>
</dbReference>
<evidence type="ECO:0000256" key="1">
    <source>
        <dbReference type="ARBA" id="ARBA00004245"/>
    </source>
</evidence>
<evidence type="ECO:0000256" key="4">
    <source>
        <dbReference type="ARBA" id="ARBA00022553"/>
    </source>
</evidence>
<evidence type="ECO:0000256" key="7">
    <source>
        <dbReference type="ARBA" id="ARBA00023658"/>
    </source>
</evidence>
<evidence type="ECO:0000256" key="3">
    <source>
        <dbReference type="ARBA" id="ARBA00022490"/>
    </source>
</evidence>
<dbReference type="SMART" id="SM00295">
    <property type="entry name" value="B41"/>
    <property type="match status" value="1"/>
</dbReference>
<dbReference type="Gene3D" id="1.20.80.10">
    <property type="match status" value="1"/>
</dbReference>
<dbReference type="RefSeq" id="XP_012919168.1">
    <property type="nucleotide sequence ID" value="XM_013063714.2"/>
</dbReference>
<dbReference type="PANTHER" id="PTHR23280:SF17">
    <property type="entry name" value="BAND 4.1-LIKE PROTEIN 2"/>
    <property type="match status" value="1"/>
</dbReference>
<dbReference type="CTD" id="2037"/>
<dbReference type="InterPro" id="IPR014847">
    <property type="entry name" value="FA"/>
</dbReference>
<feature type="compositionally biased region" description="Basic and acidic residues" evidence="12">
    <location>
        <begin position="119"/>
        <end position="149"/>
    </location>
</feature>